<keyword evidence="1" id="KW-0812">Transmembrane</keyword>
<evidence type="ECO:0000256" key="1">
    <source>
        <dbReference type="SAM" id="Phobius"/>
    </source>
</evidence>
<sequence length="167" mass="17873">MKNSVGESSCSSGAASLPPLACAALMTVVLMLPLPLLLALWCSPLLHQQPLSLLSPASRPSQPASLPPLPAPRRHPPLAPAQGVCKVWDIVPPADTWQPLCLCSVAVRDPLLRVASVRARREKGGPPLVTTCHTTRCAQRGWLREELVVQCLATARGSHKTRVLISH</sequence>
<organism evidence="2 3">
    <name type="scientific">Portunus trituberculatus</name>
    <name type="common">Swimming crab</name>
    <name type="synonym">Neptunus trituberculatus</name>
    <dbReference type="NCBI Taxonomy" id="210409"/>
    <lineage>
        <taxon>Eukaryota</taxon>
        <taxon>Metazoa</taxon>
        <taxon>Ecdysozoa</taxon>
        <taxon>Arthropoda</taxon>
        <taxon>Crustacea</taxon>
        <taxon>Multicrustacea</taxon>
        <taxon>Malacostraca</taxon>
        <taxon>Eumalacostraca</taxon>
        <taxon>Eucarida</taxon>
        <taxon>Decapoda</taxon>
        <taxon>Pleocyemata</taxon>
        <taxon>Brachyura</taxon>
        <taxon>Eubrachyura</taxon>
        <taxon>Portunoidea</taxon>
        <taxon>Portunidae</taxon>
        <taxon>Portuninae</taxon>
        <taxon>Portunus</taxon>
    </lineage>
</organism>
<feature type="transmembrane region" description="Helical" evidence="1">
    <location>
        <begin position="20"/>
        <end position="41"/>
    </location>
</feature>
<name>A0A5B7DTS4_PORTR</name>
<evidence type="ECO:0000313" key="3">
    <source>
        <dbReference type="Proteomes" id="UP000324222"/>
    </source>
</evidence>
<evidence type="ECO:0000313" key="2">
    <source>
        <dbReference type="EMBL" id="MPC24383.1"/>
    </source>
</evidence>
<dbReference type="AlphaFoldDB" id="A0A5B7DTS4"/>
<keyword evidence="1" id="KW-0472">Membrane</keyword>
<keyword evidence="3" id="KW-1185">Reference proteome</keyword>
<protein>
    <submittedName>
        <fullName evidence="2">Uncharacterized protein</fullName>
    </submittedName>
</protein>
<accession>A0A5B7DTS4</accession>
<comment type="caution">
    <text evidence="2">The sequence shown here is derived from an EMBL/GenBank/DDBJ whole genome shotgun (WGS) entry which is preliminary data.</text>
</comment>
<proteinExistence type="predicted"/>
<reference evidence="2 3" key="1">
    <citation type="submission" date="2019-05" db="EMBL/GenBank/DDBJ databases">
        <title>Another draft genome of Portunus trituberculatus and its Hox gene families provides insights of decapod evolution.</title>
        <authorList>
            <person name="Jeong J.-H."/>
            <person name="Song I."/>
            <person name="Kim S."/>
            <person name="Choi T."/>
            <person name="Kim D."/>
            <person name="Ryu S."/>
            <person name="Kim W."/>
        </authorList>
    </citation>
    <scope>NUCLEOTIDE SEQUENCE [LARGE SCALE GENOMIC DNA]</scope>
    <source>
        <tissue evidence="2">Muscle</tissue>
    </source>
</reference>
<dbReference type="EMBL" id="VSRR010001324">
    <property type="protein sequence ID" value="MPC24383.1"/>
    <property type="molecule type" value="Genomic_DNA"/>
</dbReference>
<keyword evidence="1" id="KW-1133">Transmembrane helix</keyword>
<gene>
    <name evidence="2" type="ORF">E2C01_017464</name>
</gene>
<dbReference type="Proteomes" id="UP000324222">
    <property type="component" value="Unassembled WGS sequence"/>
</dbReference>